<keyword evidence="3" id="KW-1185">Reference proteome</keyword>
<organism evidence="2 3">
    <name type="scientific">Celerinatantimonas yamalensis</name>
    <dbReference type="NCBI Taxonomy" id="559956"/>
    <lineage>
        <taxon>Bacteria</taxon>
        <taxon>Pseudomonadati</taxon>
        <taxon>Pseudomonadota</taxon>
        <taxon>Gammaproteobacteria</taxon>
        <taxon>Celerinatantimonadaceae</taxon>
        <taxon>Celerinatantimonas</taxon>
    </lineage>
</organism>
<dbReference type="Proteomes" id="UP001629953">
    <property type="component" value="Unassembled WGS sequence"/>
</dbReference>
<dbReference type="InterPro" id="IPR009506">
    <property type="entry name" value="YjiS-like"/>
</dbReference>
<name>A0ABW9G8P3_9GAMM</name>
<protein>
    <submittedName>
        <fullName evidence="2">DUF1127 domain-containing protein</fullName>
    </submittedName>
</protein>
<reference evidence="2 3" key="1">
    <citation type="journal article" date="2013" name="Int. J. Syst. Evol. Microbiol.">
        <title>Celerinatantimonas yamalensis sp. nov., a cold-adapted diazotrophic bacterium from a cold permafrost brine.</title>
        <authorList>
            <person name="Shcherbakova V."/>
            <person name="Chuvilskaya N."/>
            <person name="Rivkina E."/>
            <person name="Demidov N."/>
            <person name="Uchaeva V."/>
            <person name="Suetin S."/>
            <person name="Suzina N."/>
            <person name="Gilichinsky D."/>
        </authorList>
    </citation>
    <scope>NUCLEOTIDE SEQUENCE [LARGE SCALE GENOMIC DNA]</scope>
    <source>
        <strain evidence="2 3">C7</strain>
    </source>
</reference>
<gene>
    <name evidence="2" type="ORF">ABUE30_11050</name>
</gene>
<dbReference type="Pfam" id="PF06568">
    <property type="entry name" value="YjiS-like"/>
    <property type="match status" value="1"/>
</dbReference>
<evidence type="ECO:0000313" key="2">
    <source>
        <dbReference type="EMBL" id="MFM2485590.1"/>
    </source>
</evidence>
<sequence>MTTRIAHVERRNQSANNLKQFIQIASNMMNHWHERQRTRQHLDDMPAYLLRDIGLDEQQRQQELAKHFWQR</sequence>
<accession>A0ABW9G8P3</accession>
<evidence type="ECO:0000313" key="3">
    <source>
        <dbReference type="Proteomes" id="UP001629953"/>
    </source>
</evidence>
<feature type="domain" description="YjiS-like" evidence="1">
    <location>
        <begin position="30"/>
        <end position="60"/>
    </location>
</feature>
<evidence type="ECO:0000259" key="1">
    <source>
        <dbReference type="Pfam" id="PF06568"/>
    </source>
</evidence>
<proteinExistence type="predicted"/>
<comment type="caution">
    <text evidence="2">The sequence shown here is derived from an EMBL/GenBank/DDBJ whole genome shotgun (WGS) entry which is preliminary data.</text>
</comment>
<dbReference type="EMBL" id="JBEQCT010000004">
    <property type="protein sequence ID" value="MFM2485590.1"/>
    <property type="molecule type" value="Genomic_DNA"/>
</dbReference>
<dbReference type="RefSeq" id="WP_408623827.1">
    <property type="nucleotide sequence ID" value="NZ_JBEQCT010000004.1"/>
</dbReference>